<name>A0ABQ9LHE9_HEVBR</name>
<dbReference type="InterPro" id="IPR054708">
    <property type="entry name" value="MTPAP-like_central"/>
</dbReference>
<evidence type="ECO:0000313" key="5">
    <source>
        <dbReference type="Proteomes" id="UP001174677"/>
    </source>
</evidence>
<dbReference type="Proteomes" id="UP001174677">
    <property type="component" value="Chromosome 12"/>
</dbReference>
<protein>
    <recommendedName>
        <fullName evidence="6">Polymerase nucleotidyl transferase domain-containing protein</fullName>
    </recommendedName>
</protein>
<dbReference type="Pfam" id="PF26180">
    <property type="entry name" value="PAP-OAS1"/>
    <property type="match status" value="1"/>
</dbReference>
<dbReference type="InterPro" id="IPR058921">
    <property type="entry name" value="PAP/OAS1-rel"/>
</dbReference>
<evidence type="ECO:0008006" key="6">
    <source>
        <dbReference type="Google" id="ProtNLM"/>
    </source>
</evidence>
<gene>
    <name evidence="4" type="ORF">P3X46_022044</name>
</gene>
<feature type="compositionally biased region" description="Polar residues" evidence="1">
    <location>
        <begin position="559"/>
        <end position="574"/>
    </location>
</feature>
<dbReference type="Gene3D" id="1.10.1410.10">
    <property type="match status" value="1"/>
</dbReference>
<dbReference type="SUPFAM" id="SSF81301">
    <property type="entry name" value="Nucleotidyltransferase"/>
    <property type="match status" value="1"/>
</dbReference>
<dbReference type="PANTHER" id="PTHR45979">
    <property type="entry name" value="PAP/OAS1 SUBSTRATE-BINDING DOMAIN SUPERFAMILY"/>
    <property type="match status" value="1"/>
</dbReference>
<evidence type="ECO:0000259" key="3">
    <source>
        <dbReference type="Pfam" id="PF26180"/>
    </source>
</evidence>
<feature type="region of interest" description="Disordered" evidence="1">
    <location>
        <begin position="559"/>
        <end position="662"/>
    </location>
</feature>
<dbReference type="CDD" id="cd05402">
    <property type="entry name" value="NT_PAP_TUTase"/>
    <property type="match status" value="1"/>
</dbReference>
<organism evidence="4 5">
    <name type="scientific">Hevea brasiliensis</name>
    <name type="common">Para rubber tree</name>
    <name type="synonym">Siphonia brasiliensis</name>
    <dbReference type="NCBI Taxonomy" id="3981"/>
    <lineage>
        <taxon>Eukaryota</taxon>
        <taxon>Viridiplantae</taxon>
        <taxon>Streptophyta</taxon>
        <taxon>Embryophyta</taxon>
        <taxon>Tracheophyta</taxon>
        <taxon>Spermatophyta</taxon>
        <taxon>Magnoliopsida</taxon>
        <taxon>eudicotyledons</taxon>
        <taxon>Gunneridae</taxon>
        <taxon>Pentapetalae</taxon>
        <taxon>rosids</taxon>
        <taxon>fabids</taxon>
        <taxon>Malpighiales</taxon>
        <taxon>Euphorbiaceae</taxon>
        <taxon>Crotonoideae</taxon>
        <taxon>Micrandreae</taxon>
        <taxon>Hevea</taxon>
    </lineage>
</organism>
<comment type="caution">
    <text evidence="4">The sequence shown here is derived from an EMBL/GenBank/DDBJ whole genome shotgun (WGS) entry which is preliminary data.</text>
</comment>
<accession>A0ABQ9LHE9</accession>
<evidence type="ECO:0000259" key="2">
    <source>
        <dbReference type="Pfam" id="PF22600"/>
    </source>
</evidence>
<proteinExistence type="predicted"/>
<dbReference type="PANTHER" id="PTHR45979:SF31">
    <property type="entry name" value="POLYMERASE NUCLEOTIDYL TRANSFERASE DOMAIN-CONTAINING PROTEIN"/>
    <property type="match status" value="1"/>
</dbReference>
<feature type="domain" description="Poly(A) RNA polymerase mitochondrial-like central palm" evidence="2">
    <location>
        <begin position="28"/>
        <end position="149"/>
    </location>
</feature>
<sequence length="772" mass="85831">MVMGDVGVVLKREVQIPEENWERAEEAARKIVNRIRPTVEADCKRKEVMEYVQALIKSSLGYEVFPYGSVPLKTYLPDGDIDLTAICSPAVEDALVTDVHAVLRREERSKDAPYEVKDVHCIDAEVKLIKCIVQNIVVDISFNQLGGLSTLCYLEQVDQIVGRNHLFKRSIILIKAWCYYESRILGAHHGLISTYALETLVLYILHVFHTSLSGPLAVLYKFLDYFSKFDWDNYCISINGPVCKSSLPNIVAEPPENGKDELLLSDEFLRKCVDMFSIPSRSPEINSRPFPLKHLNVVDSLKENNNLGRSVNRASFHRIQGAFKYGARILGRILSLPSEKMINELNKFFENTLDGHGRNYWSHVQKSCVVSGSGNSDNSSSSSFSDKSSEGSMLLKSTVDYSSDQLCETSCGENGNFENKISYGKMTDGAIGCTLRSESKENHFVVNNSTCSCANHEGKAALGSAIAILVNNTSADNLTPTIGERDFASISGNSQSFKSLLDLNGDYENHFRSVVFGQYCHFYAVSAPILLFPPMLPQSDNKNPWETVCQSLQLKQNVQSQMNKNGVSRQQRYSLNPPAPLSAAFNSEEKRKRRGTGTYIPSMSYHSNWDRLPSGRGKNQTAGGNGELHKHTHDNGLAATSQERNSSKSGHELSEAEYPYLGNGKPVPSEIRISQSSVWGSFNANGFSRLSERIDSGSEGLQRHEESMPERITPLYSGISCTWGSASIPVETEAEGSEPVLENEQERIAQNSYRLKDEVDFPPLFQGRAVGM</sequence>
<dbReference type="Pfam" id="PF22600">
    <property type="entry name" value="MTPAP-like_central"/>
    <property type="match status" value="1"/>
</dbReference>
<keyword evidence="5" id="KW-1185">Reference proteome</keyword>
<evidence type="ECO:0000313" key="4">
    <source>
        <dbReference type="EMBL" id="KAJ9167389.1"/>
    </source>
</evidence>
<dbReference type="EMBL" id="JARPOI010000012">
    <property type="protein sequence ID" value="KAJ9167389.1"/>
    <property type="molecule type" value="Genomic_DNA"/>
</dbReference>
<reference evidence="4 5" key="1">
    <citation type="journal article" date="2023" name="Plant Biotechnol. J.">
        <title>Chromosome-level wild Hevea brasiliensis genome provides new tools for genomic-assisted breeding and valuable loci to elevate rubber yield.</title>
        <authorList>
            <person name="Cheng H."/>
            <person name="Song X."/>
            <person name="Hu Y."/>
            <person name="Wu T."/>
            <person name="Yang Q."/>
            <person name="An Z."/>
            <person name="Feng S."/>
            <person name="Deng Z."/>
            <person name="Wu W."/>
            <person name="Zeng X."/>
            <person name="Tu M."/>
            <person name="Wang X."/>
            <person name="Huang H."/>
        </authorList>
    </citation>
    <scope>NUCLEOTIDE SEQUENCE [LARGE SCALE GENOMIC DNA]</scope>
    <source>
        <strain evidence="4">MT/VB/25A 57/8</strain>
    </source>
</reference>
<dbReference type="InterPro" id="IPR058920">
    <property type="entry name" value="PAP-OAS1-bd-rel"/>
</dbReference>
<dbReference type="SUPFAM" id="SSF81631">
    <property type="entry name" value="PAP/OAS1 substrate-binding domain"/>
    <property type="match status" value="1"/>
</dbReference>
<feature type="domain" description="PAP/OAS1 substrate-binding-related" evidence="3">
    <location>
        <begin position="161"/>
        <end position="353"/>
    </location>
</feature>
<feature type="compositionally biased region" description="Basic and acidic residues" evidence="1">
    <location>
        <begin position="645"/>
        <end position="654"/>
    </location>
</feature>
<dbReference type="InterPro" id="IPR043519">
    <property type="entry name" value="NT_sf"/>
</dbReference>
<evidence type="ECO:0000256" key="1">
    <source>
        <dbReference type="SAM" id="MobiDB-lite"/>
    </source>
</evidence>
<dbReference type="Gene3D" id="3.30.460.10">
    <property type="entry name" value="Beta Polymerase, domain 2"/>
    <property type="match status" value="1"/>
</dbReference>